<dbReference type="RefSeq" id="WP_188495090.1">
    <property type="nucleotide sequence ID" value="NZ_BMFV01000001.1"/>
</dbReference>
<accession>A0A8J2ZRL7</accession>
<dbReference type="Pfam" id="PF13361">
    <property type="entry name" value="UvrD_C"/>
    <property type="match status" value="1"/>
</dbReference>
<evidence type="ECO:0000256" key="3">
    <source>
        <dbReference type="ARBA" id="ARBA00022806"/>
    </source>
</evidence>
<dbReference type="PANTHER" id="PTHR11070">
    <property type="entry name" value="UVRD / RECB / PCRA DNA HELICASE FAMILY MEMBER"/>
    <property type="match status" value="1"/>
</dbReference>
<gene>
    <name evidence="11" type="primary">uvrD</name>
    <name evidence="11" type="ORF">GCM10007096_01680</name>
</gene>
<dbReference type="SUPFAM" id="SSF52540">
    <property type="entry name" value="P-loop containing nucleoside triphosphate hydrolases"/>
    <property type="match status" value="1"/>
</dbReference>
<dbReference type="InterPro" id="IPR027785">
    <property type="entry name" value="UvrD-like_helicase_C"/>
</dbReference>
<reference evidence="11" key="1">
    <citation type="journal article" date="2014" name="Int. J. Syst. Evol. Microbiol.">
        <title>Complete genome sequence of Corynebacterium casei LMG S-19264T (=DSM 44701T), isolated from a smear-ripened cheese.</title>
        <authorList>
            <consortium name="US DOE Joint Genome Institute (JGI-PGF)"/>
            <person name="Walter F."/>
            <person name="Albersmeier A."/>
            <person name="Kalinowski J."/>
            <person name="Ruckert C."/>
        </authorList>
    </citation>
    <scope>NUCLEOTIDE SEQUENCE</scope>
    <source>
        <strain evidence="11">CGMCC 1.12777</strain>
    </source>
</reference>
<comment type="catalytic activity">
    <reaction evidence="6">
        <text>Couples ATP hydrolysis with the unwinding of duplex DNA by translocating in the 3'-5' direction.</text>
        <dbReference type="EC" id="5.6.2.4"/>
    </reaction>
</comment>
<evidence type="ECO:0000313" key="11">
    <source>
        <dbReference type="EMBL" id="GGH73943.1"/>
    </source>
</evidence>
<protein>
    <recommendedName>
        <fullName evidence="7">DNA 3'-5' helicase</fullName>
        <ecNumber evidence="7">5.6.2.4</ecNumber>
    </recommendedName>
</protein>
<keyword evidence="12" id="KW-1185">Reference proteome</keyword>
<name>A0A8J2ZRL7_9BACL</name>
<dbReference type="PROSITE" id="PS51198">
    <property type="entry name" value="UVRD_HELICASE_ATP_BIND"/>
    <property type="match status" value="1"/>
</dbReference>
<sequence>MEDQNHKQEQAHLTRTLNIISQQKERLEEVDQYVGDDITEQALEDIRERTRQSLKIAEKEPYFARLDFQEDLTPQAEALYIGKVGVADESGEPLIIDWRAPIASLFYSFAGGNDLAYYESPEGLVEGYIHLKRNIVIRNRQLQRIVDAYVKGKTDLSNVDEFLLYRLSERESSKLQDIVSTIQTEQNNIIRAPKNSALIIQGVAGSGKTTIALHRLAYLIYQHQDKLRSERMIIFAPNRLFLDYIADVLPELGVGGIQQTTFNDWALEQLDEPLTLRSQHESHKEWLETGGSPTAMERLRYKGSPAFITYVHQALAHYEAEAIPDQYLELLPHKGLSSETIKQWFYTDYKHYPLSKRKERIETKMKNWVEEALKSLESGKEKQALKRKAHQKIRAYLKKHLSPTAVSFYMQLLKADQTCPPDVKAQTLEMLKSKEIYSEDLPPLTHIHHYLNGVPKEQKFHHVVIDEAQDFSPYQVDILKTITLNHSFTILGDLSQGIHEYKGIDDWSAFSERFDQSKVTTFVLEKSYRSTTEIIDCANKVLTQAYQPMCLAEPVFRSGEEVKVIACNDDNYHQSLIESIQKALEKGYTNIGILTRTEAESTTLEPIIQSAGLKCTLLSGQEDKYSGGLSLSPVYLSKGLEFEATIIANVSRDHYPSNAFHAKLLYVGCTRALHELTLMYKDVPSLLIEPII</sequence>
<dbReference type="EC" id="5.6.2.4" evidence="7"/>
<dbReference type="InterPro" id="IPR014017">
    <property type="entry name" value="DNA_helicase_UvrD-like_C"/>
</dbReference>
<evidence type="ECO:0000313" key="12">
    <source>
        <dbReference type="Proteomes" id="UP000656813"/>
    </source>
</evidence>
<keyword evidence="5" id="KW-0413">Isomerase</keyword>
<dbReference type="InterPro" id="IPR027417">
    <property type="entry name" value="P-loop_NTPase"/>
</dbReference>
<dbReference type="GO" id="GO:0005524">
    <property type="term" value="F:ATP binding"/>
    <property type="evidence" value="ECO:0007669"/>
    <property type="project" value="UniProtKB-UniRule"/>
</dbReference>
<evidence type="ECO:0000256" key="5">
    <source>
        <dbReference type="ARBA" id="ARBA00023235"/>
    </source>
</evidence>
<evidence type="ECO:0000256" key="9">
    <source>
        <dbReference type="PROSITE-ProRule" id="PRU00560"/>
    </source>
</evidence>
<dbReference type="GO" id="GO:0016787">
    <property type="term" value="F:hydrolase activity"/>
    <property type="evidence" value="ECO:0007669"/>
    <property type="project" value="UniProtKB-UniRule"/>
</dbReference>
<dbReference type="InterPro" id="IPR014016">
    <property type="entry name" value="UvrD-like_ATP-bd"/>
</dbReference>
<keyword evidence="4 9" id="KW-0067">ATP-binding</keyword>
<dbReference type="GO" id="GO:0005829">
    <property type="term" value="C:cytosol"/>
    <property type="evidence" value="ECO:0007669"/>
    <property type="project" value="TreeGrafter"/>
</dbReference>
<keyword evidence="1 9" id="KW-0547">Nucleotide-binding</keyword>
<keyword evidence="2 9" id="KW-0378">Hydrolase</keyword>
<keyword evidence="3 9" id="KW-0347">Helicase</keyword>
<dbReference type="GO" id="GO:0003677">
    <property type="term" value="F:DNA binding"/>
    <property type="evidence" value="ECO:0007669"/>
    <property type="project" value="InterPro"/>
</dbReference>
<dbReference type="Pfam" id="PF13538">
    <property type="entry name" value="UvrD_C_2"/>
    <property type="match status" value="1"/>
</dbReference>
<evidence type="ECO:0000256" key="7">
    <source>
        <dbReference type="ARBA" id="ARBA00034808"/>
    </source>
</evidence>
<organism evidence="11 12">
    <name type="scientific">Pullulanibacillus pueri</name>
    <dbReference type="NCBI Taxonomy" id="1437324"/>
    <lineage>
        <taxon>Bacteria</taxon>
        <taxon>Bacillati</taxon>
        <taxon>Bacillota</taxon>
        <taxon>Bacilli</taxon>
        <taxon>Bacillales</taxon>
        <taxon>Sporolactobacillaceae</taxon>
        <taxon>Pullulanibacillus</taxon>
    </lineage>
</organism>
<dbReference type="InterPro" id="IPR000212">
    <property type="entry name" value="DNA_helicase_UvrD/REP"/>
</dbReference>
<dbReference type="Pfam" id="PF00580">
    <property type="entry name" value="UvrD-helicase"/>
    <property type="match status" value="1"/>
</dbReference>
<proteinExistence type="predicted"/>
<feature type="binding site" evidence="9">
    <location>
        <begin position="202"/>
        <end position="209"/>
    </location>
    <ligand>
        <name>ATP</name>
        <dbReference type="ChEBI" id="CHEBI:30616"/>
    </ligand>
</feature>
<evidence type="ECO:0000256" key="8">
    <source>
        <dbReference type="ARBA" id="ARBA00048988"/>
    </source>
</evidence>
<evidence type="ECO:0000259" key="10">
    <source>
        <dbReference type="PROSITE" id="PS51198"/>
    </source>
</evidence>
<feature type="domain" description="UvrD-like helicase ATP-binding" evidence="10">
    <location>
        <begin position="181"/>
        <end position="531"/>
    </location>
</feature>
<evidence type="ECO:0000256" key="6">
    <source>
        <dbReference type="ARBA" id="ARBA00034617"/>
    </source>
</evidence>
<dbReference type="PANTHER" id="PTHR11070:SF17">
    <property type="entry name" value="DNA HELICASE IV"/>
    <property type="match status" value="1"/>
</dbReference>
<evidence type="ECO:0000256" key="2">
    <source>
        <dbReference type="ARBA" id="ARBA00022801"/>
    </source>
</evidence>
<dbReference type="GO" id="GO:0000725">
    <property type="term" value="P:recombinational repair"/>
    <property type="evidence" value="ECO:0007669"/>
    <property type="project" value="TreeGrafter"/>
</dbReference>
<comment type="caution">
    <text evidence="11">The sequence shown here is derived from an EMBL/GenBank/DDBJ whole genome shotgun (WGS) entry which is preliminary data.</text>
</comment>
<evidence type="ECO:0000256" key="1">
    <source>
        <dbReference type="ARBA" id="ARBA00022741"/>
    </source>
</evidence>
<dbReference type="Proteomes" id="UP000656813">
    <property type="component" value="Unassembled WGS sequence"/>
</dbReference>
<dbReference type="GO" id="GO:0043138">
    <property type="term" value="F:3'-5' DNA helicase activity"/>
    <property type="evidence" value="ECO:0007669"/>
    <property type="project" value="UniProtKB-EC"/>
</dbReference>
<evidence type="ECO:0000256" key="4">
    <source>
        <dbReference type="ARBA" id="ARBA00022840"/>
    </source>
</evidence>
<dbReference type="AlphaFoldDB" id="A0A8J2ZRL7"/>
<reference evidence="11" key="2">
    <citation type="submission" date="2020-09" db="EMBL/GenBank/DDBJ databases">
        <authorList>
            <person name="Sun Q."/>
            <person name="Zhou Y."/>
        </authorList>
    </citation>
    <scope>NUCLEOTIDE SEQUENCE</scope>
    <source>
        <strain evidence="11">CGMCC 1.12777</strain>
    </source>
</reference>
<dbReference type="EMBL" id="BMFV01000001">
    <property type="protein sequence ID" value="GGH73943.1"/>
    <property type="molecule type" value="Genomic_DNA"/>
</dbReference>
<comment type="catalytic activity">
    <reaction evidence="8">
        <text>ATP + H2O = ADP + phosphate + H(+)</text>
        <dbReference type="Rhea" id="RHEA:13065"/>
        <dbReference type="ChEBI" id="CHEBI:15377"/>
        <dbReference type="ChEBI" id="CHEBI:15378"/>
        <dbReference type="ChEBI" id="CHEBI:30616"/>
        <dbReference type="ChEBI" id="CHEBI:43474"/>
        <dbReference type="ChEBI" id="CHEBI:456216"/>
        <dbReference type="EC" id="5.6.2.4"/>
    </reaction>
</comment>
<dbReference type="Gene3D" id="3.40.50.300">
    <property type="entry name" value="P-loop containing nucleotide triphosphate hydrolases"/>
    <property type="match status" value="2"/>
</dbReference>